<dbReference type="Gene3D" id="3.40.50.300">
    <property type="entry name" value="P-loop containing nucleotide triphosphate hydrolases"/>
    <property type="match status" value="1"/>
</dbReference>
<dbReference type="Pfam" id="PF13173">
    <property type="entry name" value="AAA_14"/>
    <property type="match status" value="1"/>
</dbReference>
<reference evidence="3" key="1">
    <citation type="submission" date="2012-03" db="EMBL/GenBank/DDBJ databases">
        <title>Functional metagenomics reveals considerable lignocellulase gene clusters in the gut microbiome of a wood-feeding higher termite.</title>
        <authorList>
            <person name="Liu N."/>
        </authorList>
    </citation>
    <scope>NUCLEOTIDE SEQUENCE</scope>
</reference>
<dbReference type="InterPro" id="IPR025420">
    <property type="entry name" value="DUF4143"/>
</dbReference>
<accession>A0A806KL25</accession>
<evidence type="ECO:0000259" key="1">
    <source>
        <dbReference type="Pfam" id="PF13173"/>
    </source>
</evidence>
<organism evidence="3">
    <name type="scientific">uncultured bacterium contig00085</name>
    <dbReference type="NCBI Taxonomy" id="1181558"/>
    <lineage>
        <taxon>Bacteria</taxon>
        <taxon>environmental samples</taxon>
    </lineage>
</organism>
<name>A0A806KL25_9BACT</name>
<dbReference type="PANTHER" id="PTHR43566">
    <property type="entry name" value="CONSERVED PROTEIN"/>
    <property type="match status" value="1"/>
</dbReference>
<dbReference type="EMBL" id="JQ844192">
    <property type="protein sequence ID" value="AGS52421.1"/>
    <property type="molecule type" value="Genomic_DNA"/>
</dbReference>
<dbReference type="InterPro" id="IPR041682">
    <property type="entry name" value="AAA_14"/>
</dbReference>
<protein>
    <submittedName>
        <fullName evidence="3">ATPase</fullName>
    </submittedName>
</protein>
<dbReference type="SUPFAM" id="SSF52540">
    <property type="entry name" value="P-loop containing nucleoside triphosphate hydrolases"/>
    <property type="match status" value="1"/>
</dbReference>
<feature type="domain" description="DUF4143" evidence="2">
    <location>
        <begin position="210"/>
        <end position="374"/>
    </location>
</feature>
<dbReference type="Pfam" id="PF13635">
    <property type="entry name" value="DUF4143"/>
    <property type="match status" value="1"/>
</dbReference>
<dbReference type="AlphaFoldDB" id="A0A806KL25"/>
<dbReference type="InterPro" id="IPR027417">
    <property type="entry name" value="P-loop_NTPase"/>
</dbReference>
<evidence type="ECO:0000313" key="3">
    <source>
        <dbReference type="EMBL" id="AGS52421.1"/>
    </source>
</evidence>
<feature type="domain" description="AAA" evidence="1">
    <location>
        <begin position="28"/>
        <end position="151"/>
    </location>
</feature>
<dbReference type="PANTHER" id="PTHR43566:SF2">
    <property type="entry name" value="DUF4143 DOMAIN-CONTAINING PROTEIN"/>
    <property type="match status" value="1"/>
</dbReference>
<proteinExistence type="predicted"/>
<sequence length="421" mass="47938">MFIEKGQKMGYISRNMAKKLENAVKDFSAVYLSGARQCGKSTLVRNILSADEVNYITFDTTAIMLAAKKDPEAFISSLPKNKLNIIDEIQRVPEVYLALKKYVDDKRFEGGGKTLFLLTGSANIPALPELAKFMVGRMAMLALYPFSVAEINNTEANFIGRIWNEDLFIKSYEQADLIDLITKSTFPEISLDKDIDRSAWFDSYLATILQRDAVEFAKIRRPELIYQLLVSLAGRVGSLIKNEDIMKDIGMNQFTFEKYKAFCNAAFMTFEIPSWSKPNKLDKRFVRSKKLYFTDTNFLCFLIRRDIREVFEKDRPLMGHLFENFVATEIMKSISVLPGKFYVSHFNPVRGHGKETDFVIENDSGEAIAIEVKLDSSLSANDFKNLELCRDAIGDKFKRGVVLYTGKDAVPFGDKLWALPM</sequence>
<evidence type="ECO:0000259" key="2">
    <source>
        <dbReference type="Pfam" id="PF13635"/>
    </source>
</evidence>